<protein>
    <submittedName>
        <fullName evidence="2">AntA/AntB antirepressor family protein</fullName>
    </submittedName>
</protein>
<dbReference type="InterPro" id="IPR013557">
    <property type="entry name" value="AntA/B_antirep"/>
</dbReference>
<feature type="domain" description="AntA/AntB antirepressor" evidence="1">
    <location>
        <begin position="17"/>
        <end position="85"/>
    </location>
</feature>
<name>A0A7G5GTU5_9BACT</name>
<accession>A0A7G5GTU5</accession>
<dbReference type="RefSeq" id="WP_182459596.1">
    <property type="nucleotide sequence ID" value="NZ_CP059732.1"/>
</dbReference>
<sequence>MSTPIKIVNHPALGLSVSGRELYVIIGNSKSNRDIFSDWFLEKIRKTGIVEGKDYVRSTVVLPESSSNRKGVEYTLSIAAAKTVAAAQLAGRGKGVIAYIKEYEQSLLQHAATSAPTIDAPTLPLLTSSFKNNELQSITPQPNSVIIEAPDTLSPAQQLLKQAQALVEAEEKRKNEPSQPTKEVGELAIRMLAMEGKLNRIGLIEAKVVSMLSIFQQASQVLQDLVPADAEQIIEEPATPTTRSTLIRLVNSFAAADRKTEHETWKYLYGQYDLRNGFNVYAHAPTKGERNYLSVIEKHGHIDSLYVLARRLLVLPELK</sequence>
<dbReference type="Pfam" id="PF08346">
    <property type="entry name" value="AntA"/>
    <property type="match status" value="1"/>
</dbReference>
<dbReference type="AlphaFoldDB" id="A0A7G5GTU5"/>
<evidence type="ECO:0000313" key="2">
    <source>
        <dbReference type="EMBL" id="QMW02287.1"/>
    </source>
</evidence>
<dbReference type="KEGG" id="sfol:H3H32_30920"/>
<proteinExistence type="predicted"/>
<gene>
    <name evidence="2" type="ORF">H3H32_30920</name>
</gene>
<evidence type="ECO:0000313" key="3">
    <source>
        <dbReference type="Proteomes" id="UP000515369"/>
    </source>
</evidence>
<dbReference type="Proteomes" id="UP000515369">
    <property type="component" value="Chromosome"/>
</dbReference>
<keyword evidence="3" id="KW-1185">Reference proteome</keyword>
<dbReference type="EMBL" id="CP059732">
    <property type="protein sequence ID" value="QMW02287.1"/>
    <property type="molecule type" value="Genomic_DNA"/>
</dbReference>
<reference evidence="2 3" key="1">
    <citation type="submission" date="2020-07" db="EMBL/GenBank/DDBJ databases">
        <title>Spirosoma foliorum sp. nov., isolated from the leaves on the Nejang mountain Korea, Republic of.</title>
        <authorList>
            <person name="Ho H."/>
            <person name="Lee Y.-J."/>
            <person name="Nurcahyanto D.-A."/>
            <person name="Kim S.-G."/>
        </authorList>
    </citation>
    <scope>NUCLEOTIDE SEQUENCE [LARGE SCALE GENOMIC DNA]</scope>
    <source>
        <strain evidence="2 3">PL0136</strain>
    </source>
</reference>
<organism evidence="2 3">
    <name type="scientific">Spirosoma foliorum</name>
    <dbReference type="NCBI Taxonomy" id="2710596"/>
    <lineage>
        <taxon>Bacteria</taxon>
        <taxon>Pseudomonadati</taxon>
        <taxon>Bacteroidota</taxon>
        <taxon>Cytophagia</taxon>
        <taxon>Cytophagales</taxon>
        <taxon>Cytophagaceae</taxon>
        <taxon>Spirosoma</taxon>
    </lineage>
</organism>
<evidence type="ECO:0000259" key="1">
    <source>
        <dbReference type="Pfam" id="PF08346"/>
    </source>
</evidence>